<dbReference type="EMBL" id="VLLE01000003">
    <property type="protein sequence ID" value="TWI83214.1"/>
    <property type="molecule type" value="Genomic_DNA"/>
</dbReference>
<dbReference type="PROSITE" id="PS00447">
    <property type="entry name" value="DNA_POLYMERASE_A"/>
    <property type="match status" value="1"/>
</dbReference>
<accession>A0A562SQC7</accession>
<dbReference type="InterPro" id="IPR036279">
    <property type="entry name" value="5-3_exonuclease_C_sf"/>
</dbReference>
<evidence type="ECO:0000256" key="11">
    <source>
        <dbReference type="ARBA" id="ARBA00022932"/>
    </source>
</evidence>
<dbReference type="SUPFAM" id="SSF56672">
    <property type="entry name" value="DNA/RNA polymerases"/>
    <property type="match status" value="1"/>
</dbReference>
<dbReference type="Gene3D" id="3.30.70.370">
    <property type="match status" value="1"/>
</dbReference>
<dbReference type="GO" id="GO:0003677">
    <property type="term" value="F:DNA binding"/>
    <property type="evidence" value="ECO:0007669"/>
    <property type="project" value="UniProtKB-UniRule"/>
</dbReference>
<dbReference type="SMART" id="SM00482">
    <property type="entry name" value="POLAc"/>
    <property type="match status" value="1"/>
</dbReference>
<dbReference type="InterPro" id="IPR020046">
    <property type="entry name" value="5-3_exonucl_a-hlix_arch_N"/>
</dbReference>
<dbReference type="CDD" id="cd08637">
    <property type="entry name" value="DNA_pol_A_pol_I_C"/>
    <property type="match status" value="1"/>
</dbReference>
<dbReference type="Pfam" id="PF00476">
    <property type="entry name" value="DNA_pol_A"/>
    <property type="match status" value="1"/>
</dbReference>
<dbReference type="Gene3D" id="3.40.50.1010">
    <property type="entry name" value="5'-nuclease"/>
    <property type="match status" value="1"/>
</dbReference>
<dbReference type="Proteomes" id="UP000316167">
    <property type="component" value="Unassembled WGS sequence"/>
</dbReference>
<dbReference type="InterPro" id="IPR029060">
    <property type="entry name" value="PIN-like_dom_sf"/>
</dbReference>
<keyword evidence="10 16" id="KW-0269">Exonuclease</keyword>
<dbReference type="CDD" id="cd06139">
    <property type="entry name" value="DNA_polA_I_Ecoli_like_exo"/>
    <property type="match status" value="1"/>
</dbReference>
<evidence type="ECO:0000256" key="17">
    <source>
        <dbReference type="SAM" id="MobiDB-lite"/>
    </source>
</evidence>
<evidence type="ECO:0000256" key="16">
    <source>
        <dbReference type="RuleBase" id="RU004460"/>
    </source>
</evidence>
<dbReference type="PRINTS" id="PR00868">
    <property type="entry name" value="DNAPOLI"/>
</dbReference>
<dbReference type="CDD" id="cd09898">
    <property type="entry name" value="H3TH_53EXO"/>
    <property type="match status" value="1"/>
</dbReference>
<proteinExistence type="inferred from homology"/>
<dbReference type="SUPFAM" id="SSF47807">
    <property type="entry name" value="5' to 3' exonuclease, C-terminal subdomain"/>
    <property type="match status" value="1"/>
</dbReference>
<name>A0A562SQC7_9BACT</name>
<dbReference type="SMART" id="SM00279">
    <property type="entry name" value="HhH2"/>
    <property type="match status" value="1"/>
</dbReference>
<dbReference type="Pfam" id="PF02739">
    <property type="entry name" value="5_3_exonuc_N"/>
    <property type="match status" value="1"/>
</dbReference>
<dbReference type="SMART" id="SM00475">
    <property type="entry name" value="53EXOc"/>
    <property type="match status" value="1"/>
</dbReference>
<dbReference type="CDD" id="cd09859">
    <property type="entry name" value="PIN_53EXO"/>
    <property type="match status" value="1"/>
</dbReference>
<dbReference type="SUPFAM" id="SSF53098">
    <property type="entry name" value="Ribonuclease H-like"/>
    <property type="match status" value="1"/>
</dbReference>
<comment type="catalytic activity">
    <reaction evidence="14 16">
        <text>DNA(n) + a 2'-deoxyribonucleoside 5'-triphosphate = DNA(n+1) + diphosphate</text>
        <dbReference type="Rhea" id="RHEA:22508"/>
        <dbReference type="Rhea" id="RHEA-COMP:17339"/>
        <dbReference type="Rhea" id="RHEA-COMP:17340"/>
        <dbReference type="ChEBI" id="CHEBI:33019"/>
        <dbReference type="ChEBI" id="CHEBI:61560"/>
        <dbReference type="ChEBI" id="CHEBI:173112"/>
        <dbReference type="EC" id="2.7.7.7"/>
    </reaction>
</comment>
<dbReference type="InterPro" id="IPR002562">
    <property type="entry name" value="3'-5'_exonuclease_dom"/>
</dbReference>
<dbReference type="InterPro" id="IPR002298">
    <property type="entry name" value="DNA_polymerase_A"/>
</dbReference>
<dbReference type="EC" id="2.7.7.7" evidence="2 15"/>
<comment type="function">
    <text evidence="16">In addition to polymerase activity, this DNA polymerase exhibits 3'-5' and 5'-3' exonuclease activity.</text>
</comment>
<dbReference type="AlphaFoldDB" id="A0A562SQC7"/>
<dbReference type="NCBIfam" id="NF004397">
    <property type="entry name" value="PRK05755.1"/>
    <property type="match status" value="1"/>
</dbReference>
<keyword evidence="22" id="KW-1185">Reference proteome</keyword>
<dbReference type="InterPro" id="IPR019760">
    <property type="entry name" value="DNA-dir_DNA_pol_A_CS"/>
</dbReference>
<dbReference type="SUPFAM" id="SSF88723">
    <property type="entry name" value="PIN domain-like"/>
    <property type="match status" value="1"/>
</dbReference>
<dbReference type="InterPro" id="IPR001098">
    <property type="entry name" value="DNA-dir_DNA_pol_A_palm_dom"/>
</dbReference>
<dbReference type="GO" id="GO:0006302">
    <property type="term" value="P:double-strand break repair"/>
    <property type="evidence" value="ECO:0007669"/>
    <property type="project" value="TreeGrafter"/>
</dbReference>
<reference evidence="21 22" key="1">
    <citation type="journal article" date="2015" name="Stand. Genomic Sci.">
        <title>Genomic Encyclopedia of Bacterial and Archaeal Type Strains, Phase III: the genomes of soil and plant-associated and newly described type strains.</title>
        <authorList>
            <person name="Whitman W.B."/>
            <person name="Woyke T."/>
            <person name="Klenk H.P."/>
            <person name="Zhou Y."/>
            <person name="Lilburn T.G."/>
            <person name="Beck B.J."/>
            <person name="De Vos P."/>
            <person name="Vandamme P."/>
            <person name="Eisen J.A."/>
            <person name="Garrity G."/>
            <person name="Hugenholtz P."/>
            <person name="Kyrpides N.C."/>
        </authorList>
    </citation>
    <scope>NUCLEOTIDE SEQUENCE [LARGE SCALE GENOMIC DNA]</scope>
    <source>
        <strain evidence="21 22">CGMCC 1.7271</strain>
    </source>
</reference>
<evidence type="ECO:0000256" key="8">
    <source>
        <dbReference type="ARBA" id="ARBA00022763"/>
    </source>
</evidence>
<keyword evidence="5 16" id="KW-0548">Nucleotidyltransferase</keyword>
<dbReference type="FunFam" id="1.20.1060.10:FF:000001">
    <property type="entry name" value="DNA polymerase I"/>
    <property type="match status" value="1"/>
</dbReference>
<evidence type="ECO:0000256" key="6">
    <source>
        <dbReference type="ARBA" id="ARBA00022705"/>
    </source>
</evidence>
<dbReference type="OrthoDB" id="9806424at2"/>
<organism evidence="21 22">
    <name type="scientific">Lacibacter cauensis</name>
    <dbReference type="NCBI Taxonomy" id="510947"/>
    <lineage>
        <taxon>Bacteria</taxon>
        <taxon>Pseudomonadati</taxon>
        <taxon>Bacteroidota</taxon>
        <taxon>Chitinophagia</taxon>
        <taxon>Chitinophagales</taxon>
        <taxon>Chitinophagaceae</taxon>
        <taxon>Lacibacter</taxon>
    </lineage>
</organism>
<keyword evidence="4 16" id="KW-0808">Transferase</keyword>
<keyword evidence="12 16" id="KW-0238">DNA-binding</keyword>
<evidence type="ECO:0000256" key="1">
    <source>
        <dbReference type="ARBA" id="ARBA00007705"/>
    </source>
</evidence>
<dbReference type="PANTHER" id="PTHR10133">
    <property type="entry name" value="DNA POLYMERASE I"/>
    <property type="match status" value="1"/>
</dbReference>
<dbReference type="Gene3D" id="1.10.150.20">
    <property type="entry name" value="5' to 3' exonuclease, C-terminal subdomain"/>
    <property type="match status" value="2"/>
</dbReference>
<evidence type="ECO:0000256" key="9">
    <source>
        <dbReference type="ARBA" id="ARBA00022801"/>
    </source>
</evidence>
<evidence type="ECO:0000259" key="19">
    <source>
        <dbReference type="SMART" id="SM00475"/>
    </source>
</evidence>
<dbReference type="SMART" id="SM00474">
    <property type="entry name" value="35EXOc"/>
    <property type="match status" value="1"/>
</dbReference>
<keyword evidence="13 16" id="KW-0234">DNA repair</keyword>
<dbReference type="Pfam" id="PF01612">
    <property type="entry name" value="DNA_pol_A_exo1"/>
    <property type="match status" value="1"/>
</dbReference>
<evidence type="ECO:0000256" key="13">
    <source>
        <dbReference type="ARBA" id="ARBA00023204"/>
    </source>
</evidence>
<protein>
    <recommendedName>
        <fullName evidence="3 15">DNA polymerase I</fullName>
        <ecNumber evidence="2 15">2.7.7.7</ecNumber>
    </recommendedName>
</protein>
<evidence type="ECO:0000313" key="21">
    <source>
        <dbReference type="EMBL" id="TWI83214.1"/>
    </source>
</evidence>
<dbReference type="RefSeq" id="WP_144885291.1">
    <property type="nucleotide sequence ID" value="NZ_VLLE01000003.1"/>
</dbReference>
<evidence type="ECO:0000259" key="18">
    <source>
        <dbReference type="SMART" id="SM00474"/>
    </source>
</evidence>
<keyword evidence="7" id="KW-0540">Nuclease</keyword>
<keyword evidence="6 16" id="KW-0235">DNA replication</keyword>
<feature type="domain" description="3'-5' exonuclease" evidence="18">
    <location>
        <begin position="370"/>
        <end position="551"/>
    </location>
</feature>
<dbReference type="InterPro" id="IPR036397">
    <property type="entry name" value="RNaseH_sf"/>
</dbReference>
<dbReference type="FunFam" id="1.10.150.20:FF:000002">
    <property type="entry name" value="DNA polymerase I"/>
    <property type="match status" value="1"/>
</dbReference>
<dbReference type="Gene3D" id="1.20.1060.10">
    <property type="entry name" value="Taq DNA Polymerase, Chain T, domain 4"/>
    <property type="match status" value="1"/>
</dbReference>
<dbReference type="GO" id="GO:0008408">
    <property type="term" value="F:3'-5' exonuclease activity"/>
    <property type="evidence" value="ECO:0007669"/>
    <property type="project" value="UniProtKB-UniRule"/>
</dbReference>
<sequence>MANDKKVFLLDAFALIFRAYYALIRNPRNTSKGKNTNAQFGFTNALIELITKQKPSHMAVCFDTAAPTERHTDFADYKANRQEAPEDLLAAIPDIKRIIKGFNIPVIECDGYEADDVIGTLSKQGEAAGYEVFMVTPDKDYGQLVTEKVKIYKPAYQGGDVEIMGPEEVCAKWNIKTVSQVIDILGMMGDAVDNIPGIPGVGEKTAAKLLAEYETLENVLANAANIKGKMGEKIAAGKDLAIMSKKLATIITNAPVEFHEEDFRLKEWNKEELKDVFAELEFKTIGKRILGDDFNVFSTAPVAVQRDLFGNVIDTTMGEVRKDAKAAAKAKPDAQIATDENETGETATTEENSAEFAIASNNINNTAHEYIAVTTTAAMQELIAELQQQTEICFDTETTGIDANDCELVGMSFSYQPHKAWYVPCPANQDETKIILEVFKPLFTDESKIWIGQNIKYDLLVLKWYGVELKGQLFDTMLAHYVIEPDGKRSMDVLSAQLLQYEPVHIEELIGKKGKTQGNMRDVELEQIKDYAAEDADITLQIKHALFPQLKEKEVERVFYEVENPLVKVLTDMEFEGIRVDVDFLNDYSRQLEKEAKEAEERVYSSSGLKFNLASPKQLGEVLFDHLKLDPKAKKTKTGQYATGEDVLLKLAHTSPIVEDILAFRELTKLKSTYVDALPQLINRKTGRVHTTYGQAVAVTGRLASNNPNLQNIPVRTERGREIRKAFVPRDENHVLLSADYSQIELRIVAAISGDPAMCDAFIQGKDIHTATAAKVYKVEEKDVTKEMRYKAKSVNFGIIYGQGAFGLADNLGISRTEAKEIIDNYKREFAGIQKYMDDTVNFAREHGYVQTLMGRKRWLRDINSSNFTVRGYAERNAINSPIQGTAADMIKLAMIKTHAALKNSKLKSKMILQVHDELIFDVVKEEANEMKALIIDCMQTAMPLTNGVPVIAEAGTGVNWLEAH</sequence>
<keyword evidence="9 16" id="KW-0378">Hydrolase</keyword>
<feature type="domain" description="DNA-directed DNA polymerase family A palm" evidence="20">
    <location>
        <begin position="720"/>
        <end position="927"/>
    </location>
</feature>
<dbReference type="InterPro" id="IPR018320">
    <property type="entry name" value="DNA_polymerase_1"/>
</dbReference>
<dbReference type="Pfam" id="PF01367">
    <property type="entry name" value="5_3_exonuc"/>
    <property type="match status" value="1"/>
</dbReference>
<evidence type="ECO:0000256" key="4">
    <source>
        <dbReference type="ARBA" id="ARBA00022679"/>
    </source>
</evidence>
<dbReference type="InterPro" id="IPR008918">
    <property type="entry name" value="HhH2"/>
</dbReference>
<evidence type="ECO:0000256" key="14">
    <source>
        <dbReference type="ARBA" id="ARBA00049244"/>
    </source>
</evidence>
<dbReference type="InterPro" id="IPR002421">
    <property type="entry name" value="5-3_exonuclease"/>
</dbReference>
<comment type="similarity">
    <text evidence="1 16">Belongs to the DNA polymerase type-A family.</text>
</comment>
<dbReference type="GO" id="GO:0008409">
    <property type="term" value="F:5'-3' exonuclease activity"/>
    <property type="evidence" value="ECO:0007669"/>
    <property type="project" value="UniProtKB-UniRule"/>
</dbReference>
<gene>
    <name evidence="16" type="primary">polA</name>
    <name evidence="21" type="ORF">IQ13_1320</name>
</gene>
<dbReference type="NCBIfam" id="TIGR00593">
    <property type="entry name" value="pola"/>
    <property type="match status" value="1"/>
</dbReference>
<evidence type="ECO:0000259" key="20">
    <source>
        <dbReference type="SMART" id="SM00482"/>
    </source>
</evidence>
<evidence type="ECO:0000256" key="5">
    <source>
        <dbReference type="ARBA" id="ARBA00022695"/>
    </source>
</evidence>
<keyword evidence="8 16" id="KW-0227">DNA damage</keyword>
<dbReference type="InterPro" id="IPR012337">
    <property type="entry name" value="RNaseH-like_sf"/>
</dbReference>
<evidence type="ECO:0000256" key="15">
    <source>
        <dbReference type="NCBIfam" id="TIGR00593"/>
    </source>
</evidence>
<evidence type="ECO:0000256" key="3">
    <source>
        <dbReference type="ARBA" id="ARBA00020311"/>
    </source>
</evidence>
<dbReference type="Gene3D" id="3.30.420.10">
    <property type="entry name" value="Ribonuclease H-like superfamily/Ribonuclease H"/>
    <property type="match status" value="1"/>
</dbReference>
<keyword evidence="11 16" id="KW-0239">DNA-directed DNA polymerase</keyword>
<feature type="region of interest" description="Disordered" evidence="17">
    <location>
        <begin position="331"/>
        <end position="351"/>
    </location>
</feature>
<evidence type="ECO:0000256" key="10">
    <source>
        <dbReference type="ARBA" id="ARBA00022839"/>
    </source>
</evidence>
<dbReference type="GO" id="GO:0003887">
    <property type="term" value="F:DNA-directed DNA polymerase activity"/>
    <property type="evidence" value="ECO:0007669"/>
    <property type="project" value="UniProtKB-UniRule"/>
</dbReference>
<evidence type="ECO:0000256" key="12">
    <source>
        <dbReference type="ARBA" id="ARBA00023125"/>
    </source>
</evidence>
<evidence type="ECO:0000256" key="7">
    <source>
        <dbReference type="ARBA" id="ARBA00022722"/>
    </source>
</evidence>
<dbReference type="InterPro" id="IPR043502">
    <property type="entry name" value="DNA/RNA_pol_sf"/>
</dbReference>
<dbReference type="PANTHER" id="PTHR10133:SF27">
    <property type="entry name" value="DNA POLYMERASE NU"/>
    <property type="match status" value="1"/>
</dbReference>
<evidence type="ECO:0000256" key="2">
    <source>
        <dbReference type="ARBA" id="ARBA00012417"/>
    </source>
</evidence>
<evidence type="ECO:0000313" key="22">
    <source>
        <dbReference type="Proteomes" id="UP000316167"/>
    </source>
</evidence>
<comment type="caution">
    <text evidence="21">The sequence shown here is derived from an EMBL/GenBank/DDBJ whole genome shotgun (WGS) entry which is preliminary data.</text>
</comment>
<dbReference type="FunFam" id="1.10.150.20:FF:000003">
    <property type="entry name" value="DNA polymerase I"/>
    <property type="match status" value="1"/>
</dbReference>
<feature type="compositionally biased region" description="Low complexity" evidence="17">
    <location>
        <begin position="333"/>
        <end position="351"/>
    </location>
</feature>
<dbReference type="InterPro" id="IPR020045">
    <property type="entry name" value="DNA_polI_H3TH"/>
</dbReference>
<feature type="domain" description="5'-3' exonuclease" evidence="19">
    <location>
        <begin position="5"/>
        <end position="266"/>
    </location>
</feature>
<dbReference type="GO" id="GO:0006261">
    <property type="term" value="P:DNA-templated DNA replication"/>
    <property type="evidence" value="ECO:0007669"/>
    <property type="project" value="UniProtKB-UniRule"/>
</dbReference>